<protein>
    <submittedName>
        <fullName evidence="1">Acyl-coenzyme A thioesterase PaaI-like protein</fullName>
    </submittedName>
</protein>
<dbReference type="AlphaFoldDB" id="A0A9X2U667"/>
<reference evidence="1" key="1">
    <citation type="submission" date="2022-08" db="EMBL/GenBank/DDBJ databases">
        <title>Genomic Encyclopedia of Type Strains, Phase V (KMG-V): Genome sequencing to study the core and pangenomes of soil and plant-associated prokaryotes.</title>
        <authorList>
            <person name="Whitman W."/>
        </authorList>
    </citation>
    <scope>NUCLEOTIDE SEQUENCE</scope>
    <source>
        <strain evidence="1">SP2017</strain>
    </source>
</reference>
<dbReference type="InterPro" id="IPR027961">
    <property type="entry name" value="DUF4442"/>
</dbReference>
<dbReference type="Proteomes" id="UP001155010">
    <property type="component" value="Unassembled WGS sequence"/>
</dbReference>
<gene>
    <name evidence="1" type="ORF">GGP83_000353</name>
</gene>
<comment type="caution">
    <text evidence="1">The sequence shown here is derived from an EMBL/GenBank/DDBJ whole genome shotgun (WGS) entry which is preliminary data.</text>
</comment>
<dbReference type="RefSeq" id="WP_259081331.1">
    <property type="nucleotide sequence ID" value="NZ_JANTZN010000003.1"/>
</dbReference>
<sequence length="171" mass="18384">MANANPFARIADRYDGTPPRLRPPLVTQAVGEVIPFVDTAGCFVEAYTPRRVAVRLDNEERLHNHLDGLHAAALALLAETATGLVVALNVPDGSSPLLRTMDISFENFARDAVQAEATLTDAETSQVRSRPLGQIAVDVALTAPDDDTTLVAGTLTWAWVPEARLADEGER</sequence>
<dbReference type="Pfam" id="PF14539">
    <property type="entry name" value="DUF4442"/>
    <property type="match status" value="1"/>
</dbReference>
<dbReference type="Gene3D" id="3.10.129.10">
    <property type="entry name" value="Hotdog Thioesterase"/>
    <property type="match status" value="1"/>
</dbReference>
<organism evidence="1 2">
    <name type="scientific">Salinibacter ruber</name>
    <dbReference type="NCBI Taxonomy" id="146919"/>
    <lineage>
        <taxon>Bacteria</taxon>
        <taxon>Pseudomonadati</taxon>
        <taxon>Rhodothermota</taxon>
        <taxon>Rhodothermia</taxon>
        <taxon>Rhodothermales</taxon>
        <taxon>Salinibacteraceae</taxon>
        <taxon>Salinibacter</taxon>
    </lineage>
</organism>
<dbReference type="EMBL" id="JANUBB010000001">
    <property type="protein sequence ID" value="MCS3950427.1"/>
    <property type="molecule type" value="Genomic_DNA"/>
</dbReference>
<accession>A0A9X2U667</accession>
<name>A0A9X2U667_9BACT</name>
<proteinExistence type="predicted"/>
<evidence type="ECO:0000313" key="1">
    <source>
        <dbReference type="EMBL" id="MCS3950427.1"/>
    </source>
</evidence>
<evidence type="ECO:0000313" key="2">
    <source>
        <dbReference type="Proteomes" id="UP001155010"/>
    </source>
</evidence>
<dbReference type="SUPFAM" id="SSF54637">
    <property type="entry name" value="Thioesterase/thiol ester dehydrase-isomerase"/>
    <property type="match status" value="1"/>
</dbReference>
<dbReference type="InterPro" id="IPR029069">
    <property type="entry name" value="HotDog_dom_sf"/>
</dbReference>